<evidence type="ECO:0000256" key="6">
    <source>
        <dbReference type="ARBA" id="ARBA00022692"/>
    </source>
</evidence>
<dbReference type="Gene3D" id="1.50.40.10">
    <property type="entry name" value="Mitochondrial carrier domain"/>
    <property type="match status" value="1"/>
</dbReference>
<evidence type="ECO:0000256" key="1">
    <source>
        <dbReference type="ARBA" id="ARBA00002238"/>
    </source>
</evidence>
<reference evidence="12 13" key="1">
    <citation type="submission" date="2018-06" db="EMBL/GenBank/DDBJ databases">
        <title>Whole genome sequencing of Candida tropicalis (genome annotated by CSBL at Korea University).</title>
        <authorList>
            <person name="Ahn J."/>
        </authorList>
    </citation>
    <scope>NUCLEOTIDE SEQUENCE [LARGE SCALE GENOMIC DNA]</scope>
    <source>
        <strain evidence="12 13">ATCC 20962</strain>
    </source>
</reference>
<dbReference type="Proteomes" id="UP000253472">
    <property type="component" value="Unassembled WGS sequence"/>
</dbReference>
<evidence type="ECO:0000256" key="11">
    <source>
        <dbReference type="RuleBase" id="RU000488"/>
    </source>
</evidence>
<dbReference type="Pfam" id="PF00153">
    <property type="entry name" value="Mito_carr"/>
    <property type="match status" value="2"/>
</dbReference>
<evidence type="ECO:0000313" key="13">
    <source>
        <dbReference type="Proteomes" id="UP000253472"/>
    </source>
</evidence>
<keyword evidence="9 10" id="KW-0472">Membrane</keyword>
<name>A0A367YKU8_9ASCO</name>
<keyword evidence="8" id="KW-1133">Transmembrane helix</keyword>
<keyword evidence="13" id="KW-1185">Reference proteome</keyword>
<dbReference type="InterPro" id="IPR044712">
    <property type="entry name" value="SLC25A32-like"/>
</dbReference>
<evidence type="ECO:0000256" key="9">
    <source>
        <dbReference type="ARBA" id="ARBA00023136"/>
    </source>
</evidence>
<evidence type="ECO:0000256" key="7">
    <source>
        <dbReference type="ARBA" id="ARBA00022737"/>
    </source>
</evidence>
<dbReference type="OrthoDB" id="428293at2759"/>
<dbReference type="AlphaFoldDB" id="A0A367YKU8"/>
<dbReference type="EMBL" id="QLNQ01000015">
    <property type="protein sequence ID" value="RCK66448.1"/>
    <property type="molecule type" value="Genomic_DNA"/>
</dbReference>
<evidence type="ECO:0000256" key="8">
    <source>
        <dbReference type="ARBA" id="ARBA00022989"/>
    </source>
</evidence>
<evidence type="ECO:0000256" key="2">
    <source>
        <dbReference type="ARBA" id="ARBA00004141"/>
    </source>
</evidence>
<proteinExistence type="inferred from homology"/>
<protein>
    <recommendedName>
        <fullName evidence="4">Mitochondrial thiamine pyrophosphate carrier 1</fullName>
    </recommendedName>
</protein>
<comment type="caution">
    <text evidence="12">The sequence shown here is derived from an EMBL/GenBank/DDBJ whole genome shotgun (WGS) entry which is preliminary data.</text>
</comment>
<comment type="similarity">
    <text evidence="3 11">Belongs to the mitochondrial carrier (TC 2.A.29) family.</text>
</comment>
<comment type="subcellular location">
    <subcellularLocation>
        <location evidence="2">Membrane</location>
        <topology evidence="2">Multi-pass membrane protein</topology>
    </subcellularLocation>
</comment>
<comment type="function">
    <text evidence="1">Mitochondrial transporter that mediates uptake of thiamine pyrophosphate (ThPP) into mitochondria.</text>
</comment>
<dbReference type="SUPFAM" id="SSF103506">
    <property type="entry name" value="Mitochondrial carrier"/>
    <property type="match status" value="1"/>
</dbReference>
<sequence length="201" mass="22121">MNPTTVELISGLSAGFCTTLVTHPLDIIKVRLQLSDSSLSSIVKNLHGSYYRGIMPNLIGNISAWGLYFALYSEFKAIMPAHSTAANYFSSSVLAGLSTSVLTNPIWVLKTRILGTTYAYTSMLDAIKQMLRKEGVASFWKGTIPSMFQVFQASLQITIYDHFTRHDDLSTLYALATSKIISMVVMYPAQVVRAQGSAPTY</sequence>
<dbReference type="InterPro" id="IPR023395">
    <property type="entry name" value="MCP_dom_sf"/>
</dbReference>
<evidence type="ECO:0000313" key="12">
    <source>
        <dbReference type="EMBL" id="RCK66448.1"/>
    </source>
</evidence>
<gene>
    <name evidence="12" type="primary">FLX1_1</name>
    <name evidence="12" type="ORF">Cantr_02126</name>
</gene>
<dbReference type="PANTHER" id="PTHR45683">
    <property type="entry name" value="MITOCHONDRIAL NICOTINAMIDE ADENINE DINUCLEOTIDE TRANSPORTER 1-RELATED-RELATED"/>
    <property type="match status" value="1"/>
</dbReference>
<dbReference type="InterPro" id="IPR018108">
    <property type="entry name" value="MCP_transmembrane"/>
</dbReference>
<keyword evidence="6 10" id="KW-0812">Transmembrane</keyword>
<keyword evidence="7" id="KW-0677">Repeat</keyword>
<organism evidence="12 13">
    <name type="scientific">Candida viswanathii</name>
    <dbReference type="NCBI Taxonomy" id="5486"/>
    <lineage>
        <taxon>Eukaryota</taxon>
        <taxon>Fungi</taxon>
        <taxon>Dikarya</taxon>
        <taxon>Ascomycota</taxon>
        <taxon>Saccharomycotina</taxon>
        <taxon>Pichiomycetes</taxon>
        <taxon>Debaryomycetaceae</taxon>
        <taxon>Candida/Lodderomyces clade</taxon>
        <taxon>Candida</taxon>
    </lineage>
</organism>
<dbReference type="GO" id="GO:0016020">
    <property type="term" value="C:membrane"/>
    <property type="evidence" value="ECO:0007669"/>
    <property type="project" value="UniProtKB-SubCell"/>
</dbReference>
<evidence type="ECO:0000256" key="10">
    <source>
        <dbReference type="PROSITE-ProRule" id="PRU00282"/>
    </source>
</evidence>
<dbReference type="PROSITE" id="PS50920">
    <property type="entry name" value="SOLCAR"/>
    <property type="match status" value="2"/>
</dbReference>
<evidence type="ECO:0000256" key="5">
    <source>
        <dbReference type="ARBA" id="ARBA00022448"/>
    </source>
</evidence>
<keyword evidence="5 11" id="KW-0813">Transport</keyword>
<feature type="repeat" description="Solcar" evidence="10">
    <location>
        <begin position="83"/>
        <end position="166"/>
    </location>
</feature>
<feature type="repeat" description="Solcar" evidence="10">
    <location>
        <begin position="2"/>
        <end position="78"/>
    </location>
</feature>
<dbReference type="GO" id="GO:0006862">
    <property type="term" value="P:nucleotide transport"/>
    <property type="evidence" value="ECO:0007669"/>
    <property type="project" value="InterPro"/>
</dbReference>
<evidence type="ECO:0000256" key="4">
    <source>
        <dbReference type="ARBA" id="ARBA00021935"/>
    </source>
</evidence>
<accession>A0A367YKU8</accession>
<evidence type="ECO:0000256" key="3">
    <source>
        <dbReference type="ARBA" id="ARBA00006375"/>
    </source>
</evidence>
<dbReference type="STRING" id="5486.A0A367YKU8"/>
<dbReference type="GO" id="GO:0055085">
    <property type="term" value="P:transmembrane transport"/>
    <property type="evidence" value="ECO:0007669"/>
    <property type="project" value="InterPro"/>
</dbReference>